<sequence length="738" mass="79278">MRRPLHPYPSFPMFPTFRRQPATQPDTWRVPVSIDPLSDHDRSFFDLLEQRAALHPERTAYIAVGADGAETERLGYGELHRRVEAYAGALAAHGVGGERALMLFEPGLAFVVTFLGCLRAGVVAIPANIAKPGRTSWDRLVAIVRDSGATCILTEQASTTKLAGWFATNPQLSALDILCLEDAPARAAVARTRPPADTPAFLQYTSGSTGNPKGTVISFGNLAANAAITGPATGIDHDARVVTWLPPYHDLGLIGNILQTLWAGAECVLMPPVSFVQNPARWLETIDRYRGTVSMAPNFAYELCVRRIPEARRRDFDLSSWRVAFNAAEPIRASAIARFRDAYRDSGFRAASMQTAYGLAEATLVVSAAEIEAEPVTLSVDSQALDQGRIAYTDLAGRQREIVSSGRVRAPQRVRIVDPETRVPCAADTVGEIWVGGPCVAHGYWAREEETQRGFRATTRDGDGPFLRTGDLGVILDGELYVTGRIKEVIIVRGRKIYPQDIEATVQRAHDALRPAGGAAFAVEGGDGEALVVVQEVERSMLATVDREALISLISEAVFREHDLAVAEVVLVKPEVVPKTSSGKIQRVLCRQLHARGELERIVQGRSSRANPLGSSEAAVPAAAATHRPDASVEPVAAAPLTAVAIVALATAWLVGEGLKAPTHARQTFAELGCDSVRAVELALHLETRLGMPVDQTVVYEHPTLAALADALHRQLAGAAAQPAAAEAVTDDAGLPGW</sequence>
<dbReference type="InterPro" id="IPR020845">
    <property type="entry name" value="AMP-binding_CS"/>
</dbReference>
<keyword evidence="6" id="KW-0443">Lipid metabolism</keyword>
<keyword evidence="3" id="KW-0597">Phosphoprotein</keyword>
<dbReference type="GO" id="GO:0006633">
    <property type="term" value="P:fatty acid biosynthetic process"/>
    <property type="evidence" value="ECO:0007669"/>
    <property type="project" value="TreeGrafter"/>
</dbReference>
<dbReference type="Pfam" id="PF23024">
    <property type="entry name" value="AMP-dom_DIP2-like"/>
    <property type="match status" value="1"/>
</dbReference>
<dbReference type="Gene3D" id="3.30.300.30">
    <property type="match status" value="1"/>
</dbReference>
<dbReference type="InterPro" id="IPR036736">
    <property type="entry name" value="ACP-like_sf"/>
</dbReference>
<evidence type="ECO:0000259" key="7">
    <source>
        <dbReference type="PROSITE" id="PS50075"/>
    </source>
</evidence>
<dbReference type="CDD" id="cd05931">
    <property type="entry name" value="FAAL"/>
    <property type="match status" value="1"/>
</dbReference>
<dbReference type="SMART" id="SM01294">
    <property type="entry name" value="PKS_PP_betabranch"/>
    <property type="match status" value="1"/>
</dbReference>
<dbReference type="GO" id="GO:0071766">
    <property type="term" value="P:Actinobacterium-type cell wall biogenesis"/>
    <property type="evidence" value="ECO:0007669"/>
    <property type="project" value="UniProtKB-ARBA"/>
</dbReference>
<feature type="domain" description="Carrier" evidence="7">
    <location>
        <begin position="640"/>
        <end position="716"/>
    </location>
</feature>
<evidence type="ECO:0000313" key="9">
    <source>
        <dbReference type="Proteomes" id="UP000031838"/>
    </source>
</evidence>
<evidence type="ECO:0000256" key="5">
    <source>
        <dbReference type="ARBA" id="ARBA00022832"/>
    </source>
</evidence>
<evidence type="ECO:0000256" key="1">
    <source>
        <dbReference type="ARBA" id="ARBA00006432"/>
    </source>
</evidence>
<evidence type="ECO:0000256" key="4">
    <source>
        <dbReference type="ARBA" id="ARBA00022598"/>
    </source>
</evidence>
<organism evidence="8 9">
    <name type="scientific">Burkholderia plantarii</name>
    <dbReference type="NCBI Taxonomy" id="41899"/>
    <lineage>
        <taxon>Bacteria</taxon>
        <taxon>Pseudomonadati</taxon>
        <taxon>Pseudomonadota</taxon>
        <taxon>Betaproteobacteria</taxon>
        <taxon>Burkholderiales</taxon>
        <taxon>Burkholderiaceae</taxon>
        <taxon>Burkholderia</taxon>
    </lineage>
</organism>
<dbReference type="Proteomes" id="UP000031838">
    <property type="component" value="Chromosome 1"/>
</dbReference>
<evidence type="ECO:0000256" key="6">
    <source>
        <dbReference type="ARBA" id="ARBA00023098"/>
    </source>
</evidence>
<comment type="similarity">
    <text evidence="1">Belongs to the ATP-dependent AMP-binding enzyme family.</text>
</comment>
<dbReference type="InterPro" id="IPR045851">
    <property type="entry name" value="AMP-bd_C_sf"/>
</dbReference>
<dbReference type="Gene3D" id="1.10.1200.10">
    <property type="entry name" value="ACP-like"/>
    <property type="match status" value="1"/>
</dbReference>
<keyword evidence="4" id="KW-0436">Ligase</keyword>
<dbReference type="SUPFAM" id="SSF56801">
    <property type="entry name" value="Acetyl-CoA synthetase-like"/>
    <property type="match status" value="1"/>
</dbReference>
<keyword evidence="2" id="KW-0596">Phosphopantetheine</keyword>
<keyword evidence="9" id="KW-1185">Reference proteome</keyword>
<dbReference type="PANTHER" id="PTHR22754">
    <property type="entry name" value="DISCO-INTERACTING PROTEIN 2 DIP2 -RELATED"/>
    <property type="match status" value="1"/>
</dbReference>
<dbReference type="PROSITE" id="PS00455">
    <property type="entry name" value="AMP_BINDING"/>
    <property type="match status" value="1"/>
</dbReference>
<reference evidence="9" key="1">
    <citation type="submission" date="2011-03" db="EMBL/GenBank/DDBJ databases">
        <authorList>
            <person name="Voget S."/>
            <person name="Streit W.R."/>
            <person name="Jaeger K.E."/>
            <person name="Daniel R."/>
        </authorList>
    </citation>
    <scope>NUCLEOTIDE SEQUENCE [LARGE SCALE GENOMIC DNA]</scope>
    <source>
        <strain evidence="9">PG1</strain>
    </source>
</reference>
<dbReference type="Pfam" id="PF00550">
    <property type="entry name" value="PP-binding"/>
    <property type="match status" value="1"/>
</dbReference>
<proteinExistence type="inferred from homology"/>
<name>A0A0B6RSX1_BURPL</name>
<dbReference type="GO" id="GO:0070566">
    <property type="term" value="F:adenylyltransferase activity"/>
    <property type="evidence" value="ECO:0007669"/>
    <property type="project" value="TreeGrafter"/>
</dbReference>
<dbReference type="KEGG" id="bgp:BGL_1c19640"/>
<keyword evidence="5" id="KW-0276">Fatty acid metabolism</keyword>
<evidence type="ECO:0000256" key="3">
    <source>
        <dbReference type="ARBA" id="ARBA00022553"/>
    </source>
</evidence>
<accession>A0A0B6RSX1</accession>
<dbReference type="InterPro" id="IPR040097">
    <property type="entry name" value="FAAL/FAAC"/>
</dbReference>
<dbReference type="AlphaFoldDB" id="A0A0B6RSX1"/>
<dbReference type="GO" id="GO:0031177">
    <property type="term" value="F:phosphopantetheine binding"/>
    <property type="evidence" value="ECO:0007669"/>
    <property type="project" value="InterPro"/>
</dbReference>
<dbReference type="Pfam" id="PF00501">
    <property type="entry name" value="AMP-binding"/>
    <property type="match status" value="1"/>
</dbReference>
<dbReference type="InterPro" id="IPR000873">
    <property type="entry name" value="AMP-dep_synth/lig_dom"/>
</dbReference>
<evidence type="ECO:0000256" key="2">
    <source>
        <dbReference type="ARBA" id="ARBA00022450"/>
    </source>
</evidence>
<dbReference type="FunFam" id="3.40.50.12780:FF:000013">
    <property type="entry name" value="Long-chain-fatty-acid--AMP ligase FadD32"/>
    <property type="match status" value="1"/>
</dbReference>
<evidence type="ECO:0000313" key="8">
    <source>
        <dbReference type="EMBL" id="AJK46473.1"/>
    </source>
</evidence>
<dbReference type="PROSITE" id="PS50075">
    <property type="entry name" value="CARRIER"/>
    <property type="match status" value="1"/>
</dbReference>
<dbReference type="HOGENOM" id="CLU_000022_23_7_4"/>
<dbReference type="SMART" id="SM00823">
    <property type="entry name" value="PKS_PP"/>
    <property type="match status" value="1"/>
</dbReference>
<dbReference type="InterPro" id="IPR009081">
    <property type="entry name" value="PP-bd_ACP"/>
</dbReference>
<dbReference type="InterPro" id="IPR020806">
    <property type="entry name" value="PKS_PP-bd"/>
</dbReference>
<dbReference type="InterPro" id="IPR042099">
    <property type="entry name" value="ANL_N_sf"/>
</dbReference>
<dbReference type="Gene3D" id="3.40.50.12780">
    <property type="entry name" value="N-terminal domain of ligase-like"/>
    <property type="match status" value="1"/>
</dbReference>
<protein>
    <submittedName>
        <fullName evidence="8">Beta-ketoacyl synthase</fullName>
    </submittedName>
</protein>
<dbReference type="InterPro" id="IPR025110">
    <property type="entry name" value="AMP-bd_C"/>
</dbReference>
<dbReference type="GO" id="GO:0005886">
    <property type="term" value="C:plasma membrane"/>
    <property type="evidence" value="ECO:0007669"/>
    <property type="project" value="TreeGrafter"/>
</dbReference>
<dbReference type="PANTHER" id="PTHR22754:SF32">
    <property type="entry name" value="DISCO-INTERACTING PROTEIN 2"/>
    <property type="match status" value="1"/>
</dbReference>
<reference evidence="8 9" key="2">
    <citation type="journal article" date="2016" name="Appl. Microbiol. Biotechnol.">
        <title>Mutations improving production and secretion of extracellular lipase by Burkholderia glumae PG1.</title>
        <authorList>
            <person name="Knapp A."/>
            <person name="Voget S."/>
            <person name="Gao R."/>
            <person name="Zaburannyi N."/>
            <person name="Krysciak D."/>
            <person name="Breuer M."/>
            <person name="Hauer B."/>
            <person name="Streit W.R."/>
            <person name="Muller R."/>
            <person name="Daniel R."/>
            <person name="Jaeger K.E."/>
        </authorList>
    </citation>
    <scope>NUCLEOTIDE SEQUENCE [LARGE SCALE GENOMIC DNA]</scope>
    <source>
        <strain evidence="8 9">PG1</strain>
    </source>
</reference>
<gene>
    <name evidence="8" type="ORF">BGL_1c19640</name>
</gene>
<dbReference type="GO" id="GO:0016874">
    <property type="term" value="F:ligase activity"/>
    <property type="evidence" value="ECO:0007669"/>
    <property type="project" value="UniProtKB-KW"/>
</dbReference>
<dbReference type="SUPFAM" id="SSF47336">
    <property type="entry name" value="ACP-like"/>
    <property type="match status" value="1"/>
</dbReference>
<dbReference type="EMBL" id="CP002580">
    <property type="protein sequence ID" value="AJK46473.1"/>
    <property type="molecule type" value="Genomic_DNA"/>
</dbReference>